<dbReference type="Gene3D" id="2.160.20.120">
    <property type="match status" value="1"/>
</dbReference>
<dbReference type="Pfam" id="PF13349">
    <property type="entry name" value="DUF4097"/>
    <property type="match status" value="1"/>
</dbReference>
<dbReference type="EMBL" id="BAAAHQ010000008">
    <property type="protein sequence ID" value="GAA0920575.1"/>
    <property type="molecule type" value="Genomic_DNA"/>
</dbReference>
<name>A0ABN1P172_9ACTN</name>
<keyword evidence="1" id="KW-0472">Membrane</keyword>
<organism evidence="3 4">
    <name type="scientific">Nonomuraea longicatena</name>
    <dbReference type="NCBI Taxonomy" id="83682"/>
    <lineage>
        <taxon>Bacteria</taxon>
        <taxon>Bacillati</taxon>
        <taxon>Actinomycetota</taxon>
        <taxon>Actinomycetes</taxon>
        <taxon>Streptosporangiales</taxon>
        <taxon>Streptosporangiaceae</taxon>
        <taxon>Nonomuraea</taxon>
    </lineage>
</organism>
<dbReference type="InterPro" id="IPR025164">
    <property type="entry name" value="Toastrack_DUF4097"/>
</dbReference>
<gene>
    <name evidence="3" type="ORF">GCM10009560_18880</name>
</gene>
<reference evidence="3 4" key="1">
    <citation type="journal article" date="2019" name="Int. J. Syst. Evol. Microbiol.">
        <title>The Global Catalogue of Microorganisms (GCM) 10K type strain sequencing project: providing services to taxonomists for standard genome sequencing and annotation.</title>
        <authorList>
            <consortium name="The Broad Institute Genomics Platform"/>
            <consortium name="The Broad Institute Genome Sequencing Center for Infectious Disease"/>
            <person name="Wu L."/>
            <person name="Ma J."/>
        </authorList>
    </citation>
    <scope>NUCLEOTIDE SEQUENCE [LARGE SCALE GENOMIC DNA]</scope>
    <source>
        <strain evidence="3 4">JCM 11136</strain>
    </source>
</reference>
<evidence type="ECO:0000256" key="1">
    <source>
        <dbReference type="SAM" id="Phobius"/>
    </source>
</evidence>
<proteinExistence type="predicted"/>
<feature type="transmembrane region" description="Helical" evidence="1">
    <location>
        <begin position="7"/>
        <end position="29"/>
    </location>
</feature>
<feature type="domain" description="DUF4097" evidence="2">
    <location>
        <begin position="129"/>
        <end position="205"/>
    </location>
</feature>
<dbReference type="Proteomes" id="UP001501578">
    <property type="component" value="Unassembled WGS sequence"/>
</dbReference>
<keyword evidence="1" id="KW-1133">Transmembrane helix</keyword>
<evidence type="ECO:0000259" key="2">
    <source>
        <dbReference type="Pfam" id="PF13349"/>
    </source>
</evidence>
<keyword evidence="1" id="KW-0812">Transmembrane</keyword>
<comment type="caution">
    <text evidence="3">The sequence shown here is derived from an EMBL/GenBank/DDBJ whole genome shotgun (WGS) entry which is preliminary data.</text>
</comment>
<protein>
    <recommendedName>
        <fullName evidence="2">DUF4097 domain-containing protein</fullName>
    </recommendedName>
</protein>
<dbReference type="RefSeq" id="WP_343949350.1">
    <property type="nucleotide sequence ID" value="NZ_BAAAHQ010000008.1"/>
</dbReference>
<evidence type="ECO:0000313" key="3">
    <source>
        <dbReference type="EMBL" id="GAA0920575.1"/>
    </source>
</evidence>
<keyword evidence="4" id="KW-1185">Reference proteome</keyword>
<evidence type="ECO:0000313" key="4">
    <source>
        <dbReference type="Proteomes" id="UP001501578"/>
    </source>
</evidence>
<accession>A0ABN1P172</accession>
<sequence>MKALWRVVGSVATVAAMVISTAAMVAIFADADLPSSREYEPIPFSGSSLKVVTNSPFVTVDVVSGEAGRIFVERRMTWSSRDQPKFTQNWDPLTSTLDLGAECPEPTTVVEQHNPRCTVDYQISVPVETDLVAETGRGELSVSGLYGNLRLTSLSGNVRISGIVGGVWARSGSGSITAEGMRADRADVETGAGDLDLTFHQPPDDIRAVVRTEGEVRVRVPASTYNVTALGRKTFVNVTHASHSSRRIFAEAPAGRVELCC</sequence>